<sequence>MPEETSGGSCRSPAPRRARGAARRRLGRAALGLLGALAASAPAVAVRAQPTPAVPAQPTPAAPAQPAPAVRADADLLRRQAQELMASGRPEAACPKLEESDRLVPSAETKLALARCQESTGRLASAWALYTDVAAGGDAQRGAEARARAAAVAGKLPALTIAVSGEVKALPGLVVTIDGEAARRLGEPQPVAPGRRKIAATAPGRRTFTREVEVSRPGEQVEVEIAALAPAEATSEDTLEPAPLSGSVRRRWPTPSRSRPDPIHRNLMWVTGGLTLAGVALGTTFGVLAITTWDQVEDASAGCDNPARYRGCPQRVHDLSSRAMSYATVSDFSFIAAGAALAGTAVLWMTLPESESAPRASARVEIAPGVLGGSVLGVF</sequence>
<feature type="transmembrane region" description="Helical" evidence="2">
    <location>
        <begin position="267"/>
        <end position="290"/>
    </location>
</feature>
<keyword evidence="2" id="KW-0812">Transmembrane</keyword>
<name>A0A2L0EZ20_SORCE</name>
<evidence type="ECO:0000256" key="1">
    <source>
        <dbReference type="SAM" id="MobiDB-lite"/>
    </source>
</evidence>
<dbReference type="EMBL" id="CP012673">
    <property type="protein sequence ID" value="AUX44530.1"/>
    <property type="molecule type" value="Genomic_DNA"/>
</dbReference>
<evidence type="ECO:0000256" key="2">
    <source>
        <dbReference type="SAM" id="Phobius"/>
    </source>
</evidence>
<feature type="transmembrane region" description="Helical" evidence="2">
    <location>
        <begin position="332"/>
        <end position="351"/>
    </location>
</feature>
<dbReference type="OrthoDB" id="9859058at2"/>
<proteinExistence type="predicted"/>
<feature type="compositionally biased region" description="Pro residues" evidence="1">
    <location>
        <begin position="52"/>
        <end position="66"/>
    </location>
</feature>
<feature type="signal peptide" evidence="3">
    <location>
        <begin position="1"/>
        <end position="45"/>
    </location>
</feature>
<feature type="compositionally biased region" description="Basic residues" evidence="1">
    <location>
        <begin position="14"/>
        <end position="23"/>
    </location>
</feature>
<feature type="region of interest" description="Disordered" evidence="1">
    <location>
        <begin position="232"/>
        <end position="259"/>
    </location>
</feature>
<gene>
    <name evidence="4" type="ORF">SOCE26_059940</name>
</gene>
<feature type="region of interest" description="Disordered" evidence="1">
    <location>
        <begin position="1"/>
        <end position="23"/>
    </location>
</feature>
<organism evidence="4 5">
    <name type="scientific">Sorangium cellulosum</name>
    <name type="common">Polyangium cellulosum</name>
    <dbReference type="NCBI Taxonomy" id="56"/>
    <lineage>
        <taxon>Bacteria</taxon>
        <taxon>Pseudomonadati</taxon>
        <taxon>Myxococcota</taxon>
        <taxon>Polyangia</taxon>
        <taxon>Polyangiales</taxon>
        <taxon>Polyangiaceae</taxon>
        <taxon>Sorangium</taxon>
    </lineage>
</organism>
<protein>
    <recommendedName>
        <fullName evidence="6">PEGA domain-containing protein</fullName>
    </recommendedName>
</protein>
<accession>A0A2L0EZ20</accession>
<feature type="chain" id="PRO_5014804646" description="PEGA domain-containing protein" evidence="3">
    <location>
        <begin position="46"/>
        <end position="379"/>
    </location>
</feature>
<dbReference type="RefSeq" id="WP_104983044.1">
    <property type="nucleotide sequence ID" value="NZ_CP012673.1"/>
</dbReference>
<keyword evidence="2" id="KW-0472">Membrane</keyword>
<keyword evidence="3" id="KW-0732">Signal</keyword>
<dbReference type="InterPro" id="IPR011990">
    <property type="entry name" value="TPR-like_helical_dom_sf"/>
</dbReference>
<feature type="region of interest" description="Disordered" evidence="1">
    <location>
        <begin position="44"/>
        <end position="69"/>
    </location>
</feature>
<evidence type="ECO:0000313" key="4">
    <source>
        <dbReference type="EMBL" id="AUX44530.1"/>
    </source>
</evidence>
<evidence type="ECO:0000256" key="3">
    <source>
        <dbReference type="SAM" id="SignalP"/>
    </source>
</evidence>
<evidence type="ECO:0000313" key="5">
    <source>
        <dbReference type="Proteomes" id="UP000238348"/>
    </source>
</evidence>
<reference evidence="4 5" key="1">
    <citation type="submission" date="2015-09" db="EMBL/GenBank/DDBJ databases">
        <title>Sorangium comparison.</title>
        <authorList>
            <person name="Zaburannyi N."/>
            <person name="Bunk B."/>
            <person name="Overmann J."/>
            <person name="Mueller R."/>
        </authorList>
    </citation>
    <scope>NUCLEOTIDE SEQUENCE [LARGE SCALE GENOMIC DNA]</scope>
    <source>
        <strain evidence="4 5">So ce26</strain>
    </source>
</reference>
<evidence type="ECO:0008006" key="6">
    <source>
        <dbReference type="Google" id="ProtNLM"/>
    </source>
</evidence>
<dbReference type="Gene3D" id="1.25.40.10">
    <property type="entry name" value="Tetratricopeptide repeat domain"/>
    <property type="match status" value="1"/>
</dbReference>
<dbReference type="Proteomes" id="UP000238348">
    <property type="component" value="Chromosome"/>
</dbReference>
<keyword evidence="2" id="KW-1133">Transmembrane helix</keyword>
<dbReference type="AlphaFoldDB" id="A0A2L0EZ20"/>